<dbReference type="Pfam" id="PF00172">
    <property type="entry name" value="Zn_clus"/>
    <property type="match status" value="1"/>
</dbReference>
<dbReference type="GeneID" id="63731513"/>
<dbReference type="PANTHER" id="PTHR36206:SF16">
    <property type="entry name" value="TRANSCRIPTION FACTOR DOMAIN-CONTAINING PROTEIN-RELATED"/>
    <property type="match status" value="1"/>
</dbReference>
<dbReference type="Gene3D" id="4.10.240.10">
    <property type="entry name" value="Zn(2)-C6 fungal-type DNA-binding domain"/>
    <property type="match status" value="1"/>
</dbReference>
<evidence type="ECO:0000256" key="5">
    <source>
        <dbReference type="ARBA" id="ARBA00023163"/>
    </source>
</evidence>
<evidence type="ECO:0000256" key="3">
    <source>
        <dbReference type="ARBA" id="ARBA00023015"/>
    </source>
</evidence>
<keyword evidence="2" id="KW-0862">Zinc</keyword>
<dbReference type="RefSeq" id="XP_040668418.1">
    <property type="nucleotide sequence ID" value="XM_040816002.1"/>
</dbReference>
<accession>A0A1L9PMJ2</accession>
<dbReference type="SMART" id="SM00066">
    <property type="entry name" value="GAL4"/>
    <property type="match status" value="1"/>
</dbReference>
<keyword evidence="1" id="KW-0479">Metal-binding</keyword>
<dbReference type="Pfam" id="PF11951">
    <property type="entry name" value="Fungal_trans_2"/>
    <property type="match status" value="1"/>
</dbReference>
<protein>
    <recommendedName>
        <fullName evidence="7">Zn(2)-C6 fungal-type domain-containing protein</fullName>
    </recommendedName>
</protein>
<dbReference type="GO" id="GO:0008270">
    <property type="term" value="F:zinc ion binding"/>
    <property type="evidence" value="ECO:0007669"/>
    <property type="project" value="InterPro"/>
</dbReference>
<keyword evidence="3" id="KW-0805">Transcription regulation</keyword>
<reference evidence="9" key="1">
    <citation type="journal article" date="2017" name="Genome Biol.">
        <title>Comparative genomics reveals high biological diversity and specific adaptations in the industrially and medically important fungal genus Aspergillus.</title>
        <authorList>
            <person name="de Vries R.P."/>
            <person name="Riley R."/>
            <person name="Wiebenga A."/>
            <person name="Aguilar-Osorio G."/>
            <person name="Amillis S."/>
            <person name="Uchima C.A."/>
            <person name="Anderluh G."/>
            <person name="Asadollahi M."/>
            <person name="Askin M."/>
            <person name="Barry K."/>
            <person name="Battaglia E."/>
            <person name="Bayram O."/>
            <person name="Benocci T."/>
            <person name="Braus-Stromeyer S.A."/>
            <person name="Caldana C."/>
            <person name="Canovas D."/>
            <person name="Cerqueira G.C."/>
            <person name="Chen F."/>
            <person name="Chen W."/>
            <person name="Choi C."/>
            <person name="Clum A."/>
            <person name="Dos Santos R.A."/>
            <person name="Damasio A.R."/>
            <person name="Diallinas G."/>
            <person name="Emri T."/>
            <person name="Fekete E."/>
            <person name="Flipphi M."/>
            <person name="Freyberg S."/>
            <person name="Gallo A."/>
            <person name="Gournas C."/>
            <person name="Habgood R."/>
            <person name="Hainaut M."/>
            <person name="Harispe M.L."/>
            <person name="Henrissat B."/>
            <person name="Hilden K.S."/>
            <person name="Hope R."/>
            <person name="Hossain A."/>
            <person name="Karabika E."/>
            <person name="Karaffa L."/>
            <person name="Karanyi Z."/>
            <person name="Krasevec N."/>
            <person name="Kuo A."/>
            <person name="Kusch H."/>
            <person name="LaButti K."/>
            <person name="Lagendijk E.L."/>
            <person name="Lapidus A."/>
            <person name="Levasseur A."/>
            <person name="Lindquist E."/>
            <person name="Lipzen A."/>
            <person name="Logrieco A.F."/>
            <person name="MacCabe A."/>
            <person name="Maekelae M.R."/>
            <person name="Malavazi I."/>
            <person name="Melin P."/>
            <person name="Meyer V."/>
            <person name="Mielnichuk N."/>
            <person name="Miskei M."/>
            <person name="Molnar A.P."/>
            <person name="Mule G."/>
            <person name="Ngan C.Y."/>
            <person name="Orejas M."/>
            <person name="Orosz E."/>
            <person name="Ouedraogo J.P."/>
            <person name="Overkamp K.M."/>
            <person name="Park H.-S."/>
            <person name="Perrone G."/>
            <person name="Piumi F."/>
            <person name="Punt P.J."/>
            <person name="Ram A.F."/>
            <person name="Ramon A."/>
            <person name="Rauscher S."/>
            <person name="Record E."/>
            <person name="Riano-Pachon D.M."/>
            <person name="Robert V."/>
            <person name="Roehrig J."/>
            <person name="Ruller R."/>
            <person name="Salamov A."/>
            <person name="Salih N.S."/>
            <person name="Samson R.A."/>
            <person name="Sandor E."/>
            <person name="Sanguinetti M."/>
            <person name="Schuetze T."/>
            <person name="Sepcic K."/>
            <person name="Shelest E."/>
            <person name="Sherlock G."/>
            <person name="Sophianopoulou V."/>
            <person name="Squina F.M."/>
            <person name="Sun H."/>
            <person name="Susca A."/>
            <person name="Todd R.B."/>
            <person name="Tsang A."/>
            <person name="Unkles S.E."/>
            <person name="van de Wiele N."/>
            <person name="van Rossen-Uffink D."/>
            <person name="Oliveira J.V."/>
            <person name="Vesth T.C."/>
            <person name="Visser J."/>
            <person name="Yu J.-H."/>
            <person name="Zhou M."/>
            <person name="Andersen M.R."/>
            <person name="Archer D.B."/>
            <person name="Baker S.E."/>
            <person name="Benoit I."/>
            <person name="Brakhage A.A."/>
            <person name="Braus G.H."/>
            <person name="Fischer R."/>
            <person name="Frisvad J.C."/>
            <person name="Goldman G.H."/>
            <person name="Houbraken J."/>
            <person name="Oakley B."/>
            <person name="Pocsi I."/>
            <person name="Scazzocchio C."/>
            <person name="Seiboth B."/>
            <person name="vanKuyk P.A."/>
            <person name="Wortman J."/>
            <person name="Dyer P.S."/>
            <person name="Grigoriev I.V."/>
        </authorList>
    </citation>
    <scope>NUCLEOTIDE SEQUENCE [LARGE SCALE GENOMIC DNA]</scope>
    <source>
        <strain evidence="9">CBS 583.65</strain>
    </source>
</reference>
<keyword evidence="4" id="KW-0238">DNA-binding</keyword>
<dbReference type="PROSITE" id="PS50048">
    <property type="entry name" value="ZN2_CY6_FUNGAL_2"/>
    <property type="match status" value="1"/>
</dbReference>
<dbReference type="CDD" id="cd00067">
    <property type="entry name" value="GAL4"/>
    <property type="match status" value="1"/>
</dbReference>
<dbReference type="InterPro" id="IPR021858">
    <property type="entry name" value="Fun_TF"/>
</dbReference>
<keyword evidence="5" id="KW-0804">Transcription</keyword>
<dbReference type="SUPFAM" id="SSF57701">
    <property type="entry name" value="Zn2/Cys6 DNA-binding domain"/>
    <property type="match status" value="1"/>
</dbReference>
<dbReference type="AlphaFoldDB" id="A0A1L9PMJ2"/>
<evidence type="ECO:0000313" key="9">
    <source>
        <dbReference type="Proteomes" id="UP000184073"/>
    </source>
</evidence>
<dbReference type="VEuPathDB" id="FungiDB:ASPVEDRAFT_686744"/>
<keyword evidence="9" id="KW-1185">Reference proteome</keyword>
<evidence type="ECO:0000256" key="4">
    <source>
        <dbReference type="ARBA" id="ARBA00023125"/>
    </source>
</evidence>
<keyword evidence="6" id="KW-0539">Nucleus</keyword>
<gene>
    <name evidence="8" type="ORF">ASPVEDRAFT_686744</name>
</gene>
<proteinExistence type="predicted"/>
<dbReference type="GO" id="GO:0003677">
    <property type="term" value="F:DNA binding"/>
    <property type="evidence" value="ECO:0007669"/>
    <property type="project" value="UniProtKB-KW"/>
</dbReference>
<feature type="domain" description="Zn(2)-C6 fungal-type" evidence="7">
    <location>
        <begin position="24"/>
        <end position="54"/>
    </location>
</feature>
<dbReference type="PROSITE" id="PS00463">
    <property type="entry name" value="ZN2_CY6_FUNGAL_1"/>
    <property type="match status" value="1"/>
</dbReference>
<evidence type="ECO:0000256" key="2">
    <source>
        <dbReference type="ARBA" id="ARBA00022833"/>
    </source>
</evidence>
<evidence type="ECO:0000256" key="6">
    <source>
        <dbReference type="ARBA" id="ARBA00023242"/>
    </source>
</evidence>
<dbReference type="InterPro" id="IPR052360">
    <property type="entry name" value="Transcr_Regulatory_Proteins"/>
</dbReference>
<evidence type="ECO:0000259" key="7">
    <source>
        <dbReference type="PROSITE" id="PS50048"/>
    </source>
</evidence>
<organism evidence="8 9">
    <name type="scientific">Aspergillus versicolor CBS 583.65</name>
    <dbReference type="NCBI Taxonomy" id="1036611"/>
    <lineage>
        <taxon>Eukaryota</taxon>
        <taxon>Fungi</taxon>
        <taxon>Dikarya</taxon>
        <taxon>Ascomycota</taxon>
        <taxon>Pezizomycotina</taxon>
        <taxon>Eurotiomycetes</taxon>
        <taxon>Eurotiomycetidae</taxon>
        <taxon>Eurotiales</taxon>
        <taxon>Aspergillaceae</taxon>
        <taxon>Aspergillus</taxon>
        <taxon>Aspergillus subgen. Nidulantes</taxon>
    </lineage>
</organism>
<dbReference type="STRING" id="1036611.A0A1L9PMJ2"/>
<dbReference type="EMBL" id="KV878129">
    <property type="protein sequence ID" value="OJJ02656.1"/>
    <property type="molecule type" value="Genomic_DNA"/>
</dbReference>
<dbReference type="GO" id="GO:0000981">
    <property type="term" value="F:DNA-binding transcription factor activity, RNA polymerase II-specific"/>
    <property type="evidence" value="ECO:0007669"/>
    <property type="project" value="InterPro"/>
</dbReference>
<sequence>MMAHTQDTPQLKQRRASSKKSRSGCRTCRVRHVKCDETPGSCRNCTNTGRTCDYDLQRLPRLGRATPLQRNEGTQLVLPMKIADGVRWAITSDERRCYSYFQYHTVPTLLEIFDSALWQELILRASISEPAVYHAVVSLSAVHQDSEKYGMPLPGQDVQNDWHRFALEQCGRSFSLLSQRHSSQDPRFREIMLLCCLLFVITQLLRGRYDEAFQHLLSGLKVLNEARAAGRFEGPLAQCIIAAFRSLETQSWEYGFRRDSSMSEPDHQAYPLGDFRDFSNLSEARQVLDSLAHTAFRFSTECKDLSERDILSNYGSLHQRQLQLLSQLSGFADRFELFCSRNKVNQKGRRAADIVRLVCCSLNIPVKTALIRDEPTLERYVPEYEKQLTMVEEILDKYPERPSVTLDTTILPPLYYAAMWCRDYGVRCRAIAALQSWPHREGAFDSNWIAFLALQRIKADLKARPDPDVIAYVSSKLPKPNKSRQQSLDYDEFPIDDALGSMKIMENWPCIQITKQAMASKDS</sequence>
<dbReference type="OrthoDB" id="2593732at2759"/>
<name>A0A1L9PMJ2_ASPVE</name>
<dbReference type="Proteomes" id="UP000184073">
    <property type="component" value="Unassembled WGS sequence"/>
</dbReference>
<evidence type="ECO:0000256" key="1">
    <source>
        <dbReference type="ARBA" id="ARBA00022723"/>
    </source>
</evidence>
<dbReference type="InterPro" id="IPR036864">
    <property type="entry name" value="Zn2-C6_fun-type_DNA-bd_sf"/>
</dbReference>
<evidence type="ECO:0000313" key="8">
    <source>
        <dbReference type="EMBL" id="OJJ02656.1"/>
    </source>
</evidence>
<dbReference type="PANTHER" id="PTHR36206">
    <property type="entry name" value="ASPERCRYPTIN BIOSYNTHESIS CLUSTER-SPECIFIC TRANSCRIPTION REGULATOR ATNN-RELATED"/>
    <property type="match status" value="1"/>
</dbReference>
<dbReference type="InterPro" id="IPR001138">
    <property type="entry name" value="Zn2Cys6_DnaBD"/>
</dbReference>